<dbReference type="Gene3D" id="1.20.5.170">
    <property type="match status" value="1"/>
</dbReference>
<keyword evidence="2" id="KW-0547">Nucleotide-binding</keyword>
<dbReference type="InterPro" id="IPR005129">
    <property type="entry name" value="GTPase_ArgK"/>
</dbReference>
<dbReference type="PANTHER" id="PTHR43087">
    <property type="entry name" value="LYSINE/ARGININE/ORNITHINE TRANSPORT SYSTEM KINASE"/>
    <property type="match status" value="1"/>
</dbReference>
<sequence>MFHLQIDDLIEGIRNGDRKKIARAITLVEDPSLSQQSRDLMSRLWPLTGRARVIGITGPPGVGKSTLIGAMAERLSQRGRAVAILAIDASSPFSGGTLLGNRIRMQPVLAKSGVYMRSLANRGVNGGMARSAWAASSILDVAGNDYIIIETVGAGQADLDVVNIADTVCVVLAPGLGDQIQAIKSGIMEIGDIFVVNKKDREGSYMAIKDIEDALAMTPRSGWNPPVVATEALSGDGIDELLERIEEHRKYFSSSSDEKARKFRNQVRVAMEDELRAIVGGILSSKEEYIERMYGQSDPYSVARELIEDALKNSVKELQR</sequence>
<dbReference type="GO" id="GO:0003924">
    <property type="term" value="F:GTPase activity"/>
    <property type="evidence" value="ECO:0007669"/>
    <property type="project" value="InterPro"/>
</dbReference>
<dbReference type="Gene3D" id="3.40.50.300">
    <property type="entry name" value="P-loop containing nucleotide triphosphate hydrolases"/>
    <property type="match status" value="1"/>
</dbReference>
<name>A0AA37BR51_9ARCH</name>
<comment type="similarity">
    <text evidence="1">Belongs to the SIMIBI class G3E GTPase family. ArgK/MeaB subfamily.</text>
</comment>
<dbReference type="PANTHER" id="PTHR43087:SF1">
    <property type="entry name" value="LAO_AO TRANSPORT SYSTEM ATPASE"/>
    <property type="match status" value="1"/>
</dbReference>
<dbReference type="EMBL" id="BMNY01000001">
    <property type="protein sequence ID" value="GGM69557.1"/>
    <property type="molecule type" value="Genomic_DNA"/>
</dbReference>
<dbReference type="AlphaFoldDB" id="A0AA37BR51"/>
<keyword evidence="3" id="KW-0378">Hydrolase</keyword>
<evidence type="ECO:0000256" key="3">
    <source>
        <dbReference type="ARBA" id="ARBA00022801"/>
    </source>
</evidence>
<keyword evidence="4" id="KW-0342">GTP-binding</keyword>
<dbReference type="SUPFAM" id="SSF52540">
    <property type="entry name" value="P-loop containing nucleoside triphosphate hydrolases"/>
    <property type="match status" value="1"/>
</dbReference>
<organism evidence="7 8">
    <name type="scientific">Thermogymnomonas acidicola</name>
    <dbReference type="NCBI Taxonomy" id="399579"/>
    <lineage>
        <taxon>Archaea</taxon>
        <taxon>Methanobacteriati</taxon>
        <taxon>Thermoplasmatota</taxon>
        <taxon>Thermoplasmata</taxon>
        <taxon>Thermoplasmatales</taxon>
        <taxon>Thermogymnomonas</taxon>
    </lineage>
</organism>
<reference evidence="7" key="2">
    <citation type="submission" date="2022-09" db="EMBL/GenBank/DDBJ databases">
        <authorList>
            <person name="Sun Q."/>
            <person name="Ohkuma M."/>
        </authorList>
    </citation>
    <scope>NUCLEOTIDE SEQUENCE</scope>
    <source>
        <strain evidence="7">JCM 13583</strain>
    </source>
</reference>
<dbReference type="RefSeq" id="WP_188679950.1">
    <property type="nucleotide sequence ID" value="NZ_BMNY01000001.1"/>
</dbReference>
<dbReference type="InterPro" id="IPR027417">
    <property type="entry name" value="P-loop_NTPase"/>
</dbReference>
<reference evidence="7" key="1">
    <citation type="journal article" date="2014" name="Int. J. Syst. Evol. Microbiol.">
        <title>Complete genome sequence of Corynebacterium casei LMG S-19264T (=DSM 44701T), isolated from a smear-ripened cheese.</title>
        <authorList>
            <consortium name="US DOE Joint Genome Institute (JGI-PGF)"/>
            <person name="Walter F."/>
            <person name="Albersmeier A."/>
            <person name="Kalinowski J."/>
            <person name="Ruckert C."/>
        </authorList>
    </citation>
    <scope>NUCLEOTIDE SEQUENCE</scope>
    <source>
        <strain evidence="7">JCM 13583</strain>
    </source>
</reference>
<dbReference type="NCBIfam" id="TIGR00750">
    <property type="entry name" value="lao"/>
    <property type="match status" value="1"/>
</dbReference>
<evidence type="ECO:0000256" key="2">
    <source>
        <dbReference type="ARBA" id="ARBA00022741"/>
    </source>
</evidence>
<dbReference type="InterPro" id="IPR003593">
    <property type="entry name" value="AAA+_ATPase"/>
</dbReference>
<accession>A0AA37BR51</accession>
<evidence type="ECO:0000259" key="6">
    <source>
        <dbReference type="SMART" id="SM00382"/>
    </source>
</evidence>
<evidence type="ECO:0000256" key="4">
    <source>
        <dbReference type="ARBA" id="ARBA00023134"/>
    </source>
</evidence>
<comment type="caution">
    <text evidence="7">The sequence shown here is derived from an EMBL/GenBank/DDBJ whole genome shotgun (WGS) entry which is preliminary data.</text>
</comment>
<dbReference type="GO" id="GO:0005525">
    <property type="term" value="F:GTP binding"/>
    <property type="evidence" value="ECO:0007669"/>
    <property type="project" value="UniProtKB-KW"/>
</dbReference>
<evidence type="ECO:0000313" key="8">
    <source>
        <dbReference type="Proteomes" id="UP000632195"/>
    </source>
</evidence>
<feature type="domain" description="AAA+ ATPase" evidence="6">
    <location>
        <begin position="50"/>
        <end position="194"/>
    </location>
</feature>
<dbReference type="SMART" id="SM00382">
    <property type="entry name" value="AAA"/>
    <property type="match status" value="1"/>
</dbReference>
<dbReference type="Proteomes" id="UP000632195">
    <property type="component" value="Unassembled WGS sequence"/>
</dbReference>
<proteinExistence type="inferred from homology"/>
<dbReference type="InterPro" id="IPR052040">
    <property type="entry name" value="GTPase/Isobutyryl-CoA_mutase"/>
</dbReference>
<dbReference type="CDD" id="cd03114">
    <property type="entry name" value="MMAA-like"/>
    <property type="match status" value="1"/>
</dbReference>
<keyword evidence="5" id="KW-0143">Chaperone</keyword>
<dbReference type="Pfam" id="PF03308">
    <property type="entry name" value="MeaB"/>
    <property type="match status" value="1"/>
</dbReference>
<evidence type="ECO:0000256" key="1">
    <source>
        <dbReference type="ARBA" id="ARBA00009625"/>
    </source>
</evidence>
<protein>
    <submittedName>
        <fullName evidence="7">Methylmalonyl Co-A mutase-associated GTPase MeaB</fullName>
    </submittedName>
</protein>
<evidence type="ECO:0000313" key="7">
    <source>
        <dbReference type="EMBL" id="GGM69557.1"/>
    </source>
</evidence>
<gene>
    <name evidence="7" type="ORF">GCM10007108_04580</name>
</gene>
<evidence type="ECO:0000256" key="5">
    <source>
        <dbReference type="ARBA" id="ARBA00023186"/>
    </source>
</evidence>
<keyword evidence="8" id="KW-1185">Reference proteome</keyword>